<organism evidence="1">
    <name type="scientific">marine sediment metagenome</name>
    <dbReference type="NCBI Taxonomy" id="412755"/>
    <lineage>
        <taxon>unclassified sequences</taxon>
        <taxon>metagenomes</taxon>
        <taxon>ecological metagenomes</taxon>
    </lineage>
</organism>
<name>A0A0F9AS65_9ZZZZ</name>
<protein>
    <submittedName>
        <fullName evidence="1">Uncharacterized protein</fullName>
    </submittedName>
</protein>
<proteinExistence type="predicted"/>
<accession>A0A0F9AS65</accession>
<sequence>MNEGQTKDPMVISGGMISGAIEYLKAHNMYGLADEVKQM</sequence>
<reference evidence="1" key="1">
    <citation type="journal article" date="2015" name="Nature">
        <title>Complex archaea that bridge the gap between prokaryotes and eukaryotes.</title>
        <authorList>
            <person name="Spang A."/>
            <person name="Saw J.H."/>
            <person name="Jorgensen S.L."/>
            <person name="Zaremba-Niedzwiedzka K."/>
            <person name="Martijn J."/>
            <person name="Lind A.E."/>
            <person name="van Eijk R."/>
            <person name="Schleper C."/>
            <person name="Guy L."/>
            <person name="Ettema T.J."/>
        </authorList>
    </citation>
    <scope>NUCLEOTIDE SEQUENCE</scope>
</reference>
<evidence type="ECO:0000313" key="1">
    <source>
        <dbReference type="EMBL" id="KKL04482.1"/>
    </source>
</evidence>
<feature type="non-terminal residue" evidence="1">
    <location>
        <position position="39"/>
    </location>
</feature>
<dbReference type="AlphaFoldDB" id="A0A0F9AS65"/>
<comment type="caution">
    <text evidence="1">The sequence shown here is derived from an EMBL/GenBank/DDBJ whole genome shotgun (WGS) entry which is preliminary data.</text>
</comment>
<gene>
    <name evidence="1" type="ORF">LCGC14_2615590</name>
</gene>
<dbReference type="EMBL" id="LAZR01044506">
    <property type="protein sequence ID" value="KKL04482.1"/>
    <property type="molecule type" value="Genomic_DNA"/>
</dbReference>